<proteinExistence type="inferred from homology"/>
<keyword evidence="8" id="KW-0732">Signal</keyword>
<comment type="similarity">
    <text evidence="8">Belongs to the AB hydrolase superfamily. Lipase family.</text>
</comment>
<dbReference type="InterPro" id="IPR005152">
    <property type="entry name" value="Lipase_secreted"/>
</dbReference>
<gene>
    <name evidence="9" type="ORF">JKILLFL_G4909</name>
</gene>
<dbReference type="SUPFAM" id="SSF53474">
    <property type="entry name" value="alpha/beta-Hydrolases"/>
    <property type="match status" value="1"/>
</dbReference>
<dbReference type="Pfam" id="PF03583">
    <property type="entry name" value="LIP"/>
    <property type="match status" value="1"/>
</dbReference>
<dbReference type="PANTHER" id="PTHR34853">
    <property type="match status" value="1"/>
</dbReference>
<dbReference type="PANTHER" id="PTHR34853:SF1">
    <property type="entry name" value="LIPASE 5"/>
    <property type="match status" value="1"/>
</dbReference>
<name>A0A9N8MB12_9BASI</name>
<evidence type="ECO:0000256" key="6">
    <source>
        <dbReference type="ARBA" id="ARBA00022963"/>
    </source>
</evidence>
<dbReference type="Proteomes" id="UP000836404">
    <property type="component" value="Unassembled WGS sequence"/>
</dbReference>
<dbReference type="PIRSF" id="PIRSF029171">
    <property type="entry name" value="Esterase_LipA"/>
    <property type="match status" value="1"/>
</dbReference>
<keyword evidence="6" id="KW-0442">Lipid degradation</keyword>
<keyword evidence="7" id="KW-0443">Lipid metabolism</keyword>
<evidence type="ECO:0000256" key="1">
    <source>
        <dbReference type="ARBA" id="ARBA00001024"/>
    </source>
</evidence>
<dbReference type="AlphaFoldDB" id="A0A9N8MB12"/>
<dbReference type="GO" id="GO:0004806">
    <property type="term" value="F:triacylglycerol lipase activity"/>
    <property type="evidence" value="ECO:0007669"/>
    <property type="project" value="UniProtKB-UniRule"/>
</dbReference>
<organism evidence="9 10">
    <name type="scientific">Tilletia laevis</name>
    <dbReference type="NCBI Taxonomy" id="157183"/>
    <lineage>
        <taxon>Eukaryota</taxon>
        <taxon>Fungi</taxon>
        <taxon>Dikarya</taxon>
        <taxon>Basidiomycota</taxon>
        <taxon>Ustilaginomycotina</taxon>
        <taxon>Exobasidiomycetes</taxon>
        <taxon>Tilletiales</taxon>
        <taxon>Tilletiaceae</taxon>
        <taxon>Tilletia</taxon>
    </lineage>
</organism>
<keyword evidence="10" id="KW-1185">Reference proteome</keyword>
<accession>A0A9N8MB12</accession>
<evidence type="ECO:0000256" key="8">
    <source>
        <dbReference type="PIRNR" id="PIRNR029171"/>
    </source>
</evidence>
<evidence type="ECO:0000313" key="10">
    <source>
        <dbReference type="Proteomes" id="UP000836404"/>
    </source>
</evidence>
<dbReference type="Gene3D" id="1.10.260.130">
    <property type="match status" value="1"/>
</dbReference>
<evidence type="ECO:0000256" key="7">
    <source>
        <dbReference type="ARBA" id="ARBA00023098"/>
    </source>
</evidence>
<sequence>MQLLKSLVVASVVLATAIAAAPSSERIALETRLLNRGDITSMEVPAGLPSTDFFYKPDSFTDLSTKPHGTILKSRKVKPTSSNAAAAYQLLYKTTGALGDDDVTVVTILVPKKPKSPAQIVGLQVPNDSVARDCAPSAALTSGTNSPASFGLTFTNQGLDGSLQNGYYVVVPDHEGSKAASFVGPVEGHAVLDGLLAATSFPDAIPGVSRSTPIAIGGYSGGAHATAWATQLYKSYAPSLNIKGQVIGGTPVDLNSTLYFLNKGTYAGFAVAGVIGEYLVYPELKQYIDDNIYPNGTALFKDLMDNKCILNVAFGYSKTDIFSYFKIPNALDDPIAKKRLGENLLGNDGKKLPIPTIMFHGDADDVIPYQDAVNYAKSQCAKGAKVHFYSDAGKQHIPEELSRGDSLVQWLDQTLQGTADFSCNL</sequence>
<dbReference type="GO" id="GO:0005576">
    <property type="term" value="C:extracellular region"/>
    <property type="evidence" value="ECO:0007669"/>
    <property type="project" value="UniProtKB-SubCell"/>
</dbReference>
<keyword evidence="4" id="KW-0964">Secreted</keyword>
<reference evidence="9 10" key="1">
    <citation type="submission" date="2020-10" db="EMBL/GenBank/DDBJ databases">
        <authorList>
            <person name="Sedaghatjoo S."/>
        </authorList>
    </citation>
    <scope>NUCLEOTIDE SEQUENCE [LARGE SCALE GENOMIC DNA]</scope>
    <source>
        <strain evidence="9 10">LLFL</strain>
    </source>
</reference>
<feature type="signal peptide" evidence="8">
    <location>
        <begin position="1"/>
        <end position="19"/>
    </location>
</feature>
<protein>
    <recommendedName>
        <fullName evidence="3">triacylglycerol lipase</fullName>
        <ecNumber evidence="3">3.1.1.3</ecNumber>
    </recommendedName>
</protein>
<comment type="subcellular location">
    <subcellularLocation>
        <location evidence="2">Secreted</location>
    </subcellularLocation>
</comment>
<dbReference type="EMBL" id="CAJHJF010003506">
    <property type="protein sequence ID" value="CAD6935759.1"/>
    <property type="molecule type" value="Genomic_DNA"/>
</dbReference>
<dbReference type="EC" id="3.1.1.3" evidence="3"/>
<evidence type="ECO:0000256" key="3">
    <source>
        <dbReference type="ARBA" id="ARBA00013279"/>
    </source>
</evidence>
<evidence type="ECO:0000256" key="5">
    <source>
        <dbReference type="ARBA" id="ARBA00022801"/>
    </source>
</evidence>
<comment type="catalytic activity">
    <reaction evidence="1">
        <text>a triacylglycerol + H2O = a diacylglycerol + a fatty acid + H(+)</text>
        <dbReference type="Rhea" id="RHEA:12044"/>
        <dbReference type="ChEBI" id="CHEBI:15377"/>
        <dbReference type="ChEBI" id="CHEBI:15378"/>
        <dbReference type="ChEBI" id="CHEBI:17855"/>
        <dbReference type="ChEBI" id="CHEBI:18035"/>
        <dbReference type="ChEBI" id="CHEBI:28868"/>
        <dbReference type="EC" id="3.1.1.3"/>
    </reaction>
</comment>
<evidence type="ECO:0000256" key="4">
    <source>
        <dbReference type="ARBA" id="ARBA00022525"/>
    </source>
</evidence>
<dbReference type="Gene3D" id="3.40.50.1820">
    <property type="entry name" value="alpha/beta hydrolase"/>
    <property type="match status" value="1"/>
</dbReference>
<evidence type="ECO:0000313" key="9">
    <source>
        <dbReference type="EMBL" id="CAD6935759.1"/>
    </source>
</evidence>
<comment type="caution">
    <text evidence="9">The sequence shown here is derived from an EMBL/GenBank/DDBJ whole genome shotgun (WGS) entry which is preliminary data.</text>
</comment>
<keyword evidence="5" id="KW-0378">Hydrolase</keyword>
<dbReference type="InterPro" id="IPR029058">
    <property type="entry name" value="AB_hydrolase_fold"/>
</dbReference>
<dbReference type="GO" id="GO:0016042">
    <property type="term" value="P:lipid catabolic process"/>
    <property type="evidence" value="ECO:0007669"/>
    <property type="project" value="UniProtKB-UniRule"/>
</dbReference>
<feature type="chain" id="PRO_5041501090" description="triacylglycerol lipase" evidence="8">
    <location>
        <begin position="20"/>
        <end position="425"/>
    </location>
</feature>
<evidence type="ECO:0000256" key="2">
    <source>
        <dbReference type="ARBA" id="ARBA00004613"/>
    </source>
</evidence>